<evidence type="ECO:0000256" key="2">
    <source>
        <dbReference type="ARBA" id="ARBA00022670"/>
    </source>
</evidence>
<gene>
    <name evidence="8" type="ORF">HHJ67_06405</name>
</gene>
<feature type="chain" id="PRO_5031089348" evidence="6">
    <location>
        <begin position="25"/>
        <end position="360"/>
    </location>
</feature>
<dbReference type="PRINTS" id="PR00861">
    <property type="entry name" value="ALYTICPTASE"/>
</dbReference>
<feature type="signal peptide" evidence="6">
    <location>
        <begin position="1"/>
        <end position="24"/>
    </location>
</feature>
<evidence type="ECO:0000259" key="7">
    <source>
        <dbReference type="Pfam" id="PF00089"/>
    </source>
</evidence>
<protein>
    <submittedName>
        <fullName evidence="8">Serine protease</fullName>
    </submittedName>
</protein>
<dbReference type="Gene3D" id="2.40.10.10">
    <property type="entry name" value="Trypsin-like serine proteases"/>
    <property type="match status" value="2"/>
</dbReference>
<dbReference type="CDD" id="cd21112">
    <property type="entry name" value="alphaLP-like"/>
    <property type="match status" value="1"/>
</dbReference>
<keyword evidence="4" id="KW-0720">Serine protease</keyword>
<dbReference type="InterPro" id="IPR009003">
    <property type="entry name" value="Peptidase_S1_PA"/>
</dbReference>
<reference evidence="8 9" key="1">
    <citation type="submission" date="2020-04" db="EMBL/GenBank/DDBJ databases">
        <title>Antimicrobial susceptibility and clonality of vaginal-derived multi-drug resistant Mobiluncus isolates in China.</title>
        <authorList>
            <person name="Zhang X."/>
        </authorList>
    </citation>
    <scope>NUCLEOTIDE SEQUENCE [LARGE SCALE GENOMIC DNA]</scope>
    <source>
        <strain evidence="8 9">19</strain>
    </source>
</reference>
<evidence type="ECO:0000256" key="5">
    <source>
        <dbReference type="ARBA" id="ARBA00023157"/>
    </source>
</evidence>
<dbReference type="SUPFAM" id="SSF50494">
    <property type="entry name" value="Trypsin-like serine proteases"/>
    <property type="match status" value="1"/>
</dbReference>
<feature type="domain" description="Peptidase S1" evidence="7">
    <location>
        <begin position="262"/>
        <end position="343"/>
    </location>
</feature>
<name>A0A7Y0YCA1_9ACTO</name>
<dbReference type="GO" id="GO:0006508">
    <property type="term" value="P:proteolysis"/>
    <property type="evidence" value="ECO:0007669"/>
    <property type="project" value="UniProtKB-KW"/>
</dbReference>
<accession>A0A7Y0YCA1</accession>
<dbReference type="InterPro" id="IPR043504">
    <property type="entry name" value="Peptidase_S1_PA_chymotrypsin"/>
</dbReference>
<keyword evidence="3" id="KW-0378">Hydrolase</keyword>
<evidence type="ECO:0000313" key="9">
    <source>
        <dbReference type="Proteomes" id="UP000553981"/>
    </source>
</evidence>
<dbReference type="GO" id="GO:0004252">
    <property type="term" value="F:serine-type endopeptidase activity"/>
    <property type="evidence" value="ECO:0007669"/>
    <property type="project" value="InterPro"/>
</dbReference>
<dbReference type="AlphaFoldDB" id="A0A7Y0YCA1"/>
<organism evidence="8 9">
    <name type="scientific">Mobiluncus curtisii</name>
    <dbReference type="NCBI Taxonomy" id="2051"/>
    <lineage>
        <taxon>Bacteria</taxon>
        <taxon>Bacillati</taxon>
        <taxon>Actinomycetota</taxon>
        <taxon>Actinomycetes</taxon>
        <taxon>Actinomycetales</taxon>
        <taxon>Actinomycetaceae</taxon>
        <taxon>Mobiluncus</taxon>
    </lineage>
</organism>
<dbReference type="InterPro" id="IPR001316">
    <property type="entry name" value="Pept_S1A_streptogrisin"/>
</dbReference>
<dbReference type="EMBL" id="JABCUI010000003">
    <property type="protein sequence ID" value="NMW87384.1"/>
    <property type="molecule type" value="Genomic_DNA"/>
</dbReference>
<evidence type="ECO:0000256" key="4">
    <source>
        <dbReference type="ARBA" id="ARBA00022825"/>
    </source>
</evidence>
<evidence type="ECO:0000256" key="1">
    <source>
        <dbReference type="ARBA" id="ARBA00007664"/>
    </source>
</evidence>
<dbReference type="Pfam" id="PF00089">
    <property type="entry name" value="Trypsin"/>
    <property type="match status" value="1"/>
</dbReference>
<sequence>MKLKSIVILSSLCLLLSMANIANADSSSPQEIPSDWQDQIATVVTFAQENYPHDFTESYIDNIRKNGEILFRGQVPRAVTDAASKLPYLKLTGGSGISNMEAQRLHFELVEKLRAENPDLRFGSYVDFRKKTIEIQLDSAQISNFKKMPATLALLKSSQVLRPHFTFESMQESTLDALFGGGYLSSCTSAFSAKSPGKPNLLLTAGHCQPPQSYHSVPLVYEGSHVGNHGDFGVYSTSAYTAPQFYSAPSVLVNVTALKIPSVGQALCRNGQTTGRRCGQTVVTNNYCDSTHFPRVCELTVMNNRQAKKGDSGGPWFSSTYAYGIHSRGLNYKGVARDAFSPVVKAQKFLSITVKTTSSN</sequence>
<proteinExistence type="inferred from homology"/>
<evidence type="ECO:0000256" key="6">
    <source>
        <dbReference type="SAM" id="SignalP"/>
    </source>
</evidence>
<dbReference type="InterPro" id="IPR018114">
    <property type="entry name" value="TRYPSIN_HIS"/>
</dbReference>
<evidence type="ECO:0000256" key="3">
    <source>
        <dbReference type="ARBA" id="ARBA00022801"/>
    </source>
</evidence>
<dbReference type="PROSITE" id="PS00134">
    <property type="entry name" value="TRYPSIN_HIS"/>
    <property type="match status" value="1"/>
</dbReference>
<dbReference type="Proteomes" id="UP000553981">
    <property type="component" value="Unassembled WGS sequence"/>
</dbReference>
<evidence type="ECO:0000313" key="8">
    <source>
        <dbReference type="EMBL" id="NMW87384.1"/>
    </source>
</evidence>
<keyword evidence="5" id="KW-1015">Disulfide bond</keyword>
<dbReference type="InterPro" id="IPR001254">
    <property type="entry name" value="Trypsin_dom"/>
</dbReference>
<comment type="caution">
    <text evidence="8">The sequence shown here is derived from an EMBL/GenBank/DDBJ whole genome shotgun (WGS) entry which is preliminary data.</text>
</comment>
<keyword evidence="6" id="KW-0732">Signal</keyword>
<keyword evidence="2 8" id="KW-0645">Protease</keyword>
<comment type="similarity">
    <text evidence="1">Belongs to the peptidase S1 family.</text>
</comment>
<dbReference type="RefSeq" id="WP_169761272.1">
    <property type="nucleotide sequence ID" value="NZ_JABCUI010000003.1"/>
</dbReference>